<keyword evidence="2" id="KW-0808">Transferase</keyword>
<evidence type="ECO:0000259" key="4">
    <source>
        <dbReference type="Pfam" id="PF00370"/>
    </source>
</evidence>
<dbReference type="InterPro" id="IPR000577">
    <property type="entry name" value="Carb_kinase_FGGY"/>
</dbReference>
<dbReference type="InterPro" id="IPR018485">
    <property type="entry name" value="FGGY_C"/>
</dbReference>
<gene>
    <name evidence="6" type="ORF">BAU18_002616</name>
</gene>
<dbReference type="Proteomes" id="UP001429357">
    <property type="component" value="Unassembled WGS sequence"/>
</dbReference>
<dbReference type="SUPFAM" id="SSF53067">
    <property type="entry name" value="Actin-like ATPase domain"/>
    <property type="match status" value="2"/>
</dbReference>
<proteinExistence type="inferred from homology"/>
<dbReference type="PANTHER" id="PTHR43095:SF2">
    <property type="entry name" value="GLUCONOKINASE"/>
    <property type="match status" value="1"/>
</dbReference>
<dbReference type="PANTHER" id="PTHR43095">
    <property type="entry name" value="SUGAR KINASE"/>
    <property type="match status" value="1"/>
</dbReference>
<evidence type="ECO:0000259" key="5">
    <source>
        <dbReference type="Pfam" id="PF02782"/>
    </source>
</evidence>
<evidence type="ECO:0000313" key="7">
    <source>
        <dbReference type="Proteomes" id="UP001429357"/>
    </source>
</evidence>
<evidence type="ECO:0000313" key="6">
    <source>
        <dbReference type="EMBL" id="MEO1782998.1"/>
    </source>
</evidence>
<accession>A0ABV0F4K2</accession>
<organism evidence="6 7">
    <name type="scientific">Enterococcus diestrammenae</name>
    <dbReference type="NCBI Taxonomy" id="1155073"/>
    <lineage>
        <taxon>Bacteria</taxon>
        <taxon>Bacillati</taxon>
        <taxon>Bacillota</taxon>
        <taxon>Bacilli</taxon>
        <taxon>Lactobacillales</taxon>
        <taxon>Enterococcaceae</taxon>
        <taxon>Enterococcus</taxon>
    </lineage>
</organism>
<keyword evidence="3" id="KW-0418">Kinase</keyword>
<dbReference type="PIRSF" id="PIRSF000538">
    <property type="entry name" value="GlpK"/>
    <property type="match status" value="1"/>
</dbReference>
<protein>
    <submittedName>
        <fullName evidence="6">Gluconokinase</fullName>
    </submittedName>
</protein>
<dbReference type="Pfam" id="PF00370">
    <property type="entry name" value="FGGY_N"/>
    <property type="match status" value="1"/>
</dbReference>
<dbReference type="EMBL" id="MAEI02000001">
    <property type="protein sequence ID" value="MEO1782998.1"/>
    <property type="molecule type" value="Genomic_DNA"/>
</dbReference>
<evidence type="ECO:0000256" key="3">
    <source>
        <dbReference type="ARBA" id="ARBA00022777"/>
    </source>
</evidence>
<name>A0ABV0F4K2_9ENTE</name>
<keyword evidence="7" id="KW-1185">Reference proteome</keyword>
<feature type="domain" description="Carbohydrate kinase FGGY N-terminal" evidence="4">
    <location>
        <begin position="4"/>
        <end position="236"/>
    </location>
</feature>
<dbReference type="InterPro" id="IPR043129">
    <property type="entry name" value="ATPase_NBD"/>
</dbReference>
<dbReference type="InterPro" id="IPR018484">
    <property type="entry name" value="FGGY_N"/>
</dbReference>
<reference evidence="6" key="2">
    <citation type="submission" date="2024-02" db="EMBL/GenBank/DDBJ databases">
        <title>The Genome Sequence of Enterococcus diestrammenae JM9A.</title>
        <authorList>
            <person name="Earl A."/>
            <person name="Manson A."/>
            <person name="Gilmore M."/>
            <person name="Sanders J."/>
            <person name="Shea T."/>
            <person name="Howe W."/>
            <person name="Livny J."/>
            <person name="Cuomo C."/>
            <person name="Neafsey D."/>
            <person name="Birren B."/>
        </authorList>
    </citation>
    <scope>NUCLEOTIDE SEQUENCE</scope>
    <source>
        <strain evidence="6">JM9A</strain>
    </source>
</reference>
<comment type="similarity">
    <text evidence="1">Belongs to the FGGY kinase family.</text>
</comment>
<dbReference type="RefSeq" id="WP_161870341.1">
    <property type="nucleotide sequence ID" value="NZ_MAEI02000001.1"/>
</dbReference>
<dbReference type="Pfam" id="PF02782">
    <property type="entry name" value="FGGY_C"/>
    <property type="match status" value="1"/>
</dbReference>
<feature type="domain" description="Carbohydrate kinase FGGY C-terminal" evidence="5">
    <location>
        <begin position="249"/>
        <end position="418"/>
    </location>
</feature>
<evidence type="ECO:0000256" key="2">
    <source>
        <dbReference type="ARBA" id="ARBA00022679"/>
    </source>
</evidence>
<sequence length="464" mass="50390">MQAYFLGIDVGSTAVKIAIISEGVSLYQNSGKLLTYHGENGAKYQQASEVLQVVEQLILELPADLRKKVKAIGFSVAMHSLMPLVAGQFQELFLWSDQQATSVLSQLPQEMRETFYLRSGTPIHPMSPFAKILYFQQRMSYPSGTSWWGLKELLMVHFTGEVAIDVATASATGLCSLATGDWDDDILRYLGISRQQLAPIVPANQKFTLTNDCQRRYGLGADVAVFCGGSDGCLAAYAGLATTGLANSLTIGTSGALRAIGSEVKLDSLRQNFCYRLTETLVVTGGPSNNGGNVLAWASQIFGEATNFYDELPAVLATTEIGANGVKFYPFLSGERAPYWDAQLTGGFQNLRITTKRRELIRSVLEGLLLNLRSLKPAIIGNGPVSFSGGFFETPELAQLAVDILGNPAILSKENEPIFGLYALLFGEKSTAAAPNSQQLIVPNPVAQVAYERLHRDYFADLEE</sequence>
<reference evidence="6" key="1">
    <citation type="submission" date="2016-06" db="EMBL/GenBank/DDBJ databases">
        <authorList>
            <person name="Van Tyne D."/>
        </authorList>
    </citation>
    <scope>NUCLEOTIDE SEQUENCE</scope>
    <source>
        <strain evidence="6">JM9A</strain>
    </source>
</reference>
<evidence type="ECO:0000256" key="1">
    <source>
        <dbReference type="ARBA" id="ARBA00009156"/>
    </source>
</evidence>
<dbReference type="Gene3D" id="3.30.420.40">
    <property type="match status" value="2"/>
</dbReference>
<dbReference type="InterPro" id="IPR050406">
    <property type="entry name" value="FGGY_Carb_Kinase"/>
</dbReference>
<dbReference type="CDD" id="cd07770">
    <property type="entry name" value="ASKHA_NBD_FGGY_GntK"/>
    <property type="match status" value="1"/>
</dbReference>
<comment type="caution">
    <text evidence="6">The sequence shown here is derived from an EMBL/GenBank/DDBJ whole genome shotgun (WGS) entry which is preliminary data.</text>
</comment>